<feature type="compositionally biased region" description="Polar residues" evidence="1">
    <location>
        <begin position="1"/>
        <end position="18"/>
    </location>
</feature>
<name>A0A0K2VFG9_LEPSM</name>
<feature type="region of interest" description="Disordered" evidence="1">
    <location>
        <begin position="1"/>
        <end position="21"/>
    </location>
</feature>
<protein>
    <submittedName>
        <fullName evidence="2">Uncharacterized protein</fullName>
    </submittedName>
</protein>
<reference evidence="2" key="1">
    <citation type="submission" date="2014-05" db="EMBL/GenBank/DDBJ databases">
        <authorList>
            <person name="Chronopoulou M."/>
        </authorList>
    </citation>
    <scope>NUCLEOTIDE SEQUENCE</scope>
    <source>
        <tissue evidence="2">Whole organism</tissue>
    </source>
</reference>
<organism evidence="2">
    <name type="scientific">Lepeophtheirus salmonis</name>
    <name type="common">Salmon louse</name>
    <name type="synonym">Caligus salmonis</name>
    <dbReference type="NCBI Taxonomy" id="72036"/>
    <lineage>
        <taxon>Eukaryota</taxon>
        <taxon>Metazoa</taxon>
        <taxon>Ecdysozoa</taxon>
        <taxon>Arthropoda</taxon>
        <taxon>Crustacea</taxon>
        <taxon>Multicrustacea</taxon>
        <taxon>Hexanauplia</taxon>
        <taxon>Copepoda</taxon>
        <taxon>Siphonostomatoida</taxon>
        <taxon>Caligidae</taxon>
        <taxon>Lepeophtheirus</taxon>
    </lineage>
</organism>
<accession>A0A0K2VFG9</accession>
<sequence length="41" mass="4723">MPASIAFNSTSRTPTFSRSLEHDLPSKLWKKCELNHNSFFP</sequence>
<evidence type="ECO:0000313" key="2">
    <source>
        <dbReference type="EMBL" id="CDW49263.1"/>
    </source>
</evidence>
<feature type="non-terminal residue" evidence="2">
    <location>
        <position position="41"/>
    </location>
</feature>
<proteinExistence type="predicted"/>
<dbReference type="EMBL" id="HACA01031902">
    <property type="protein sequence ID" value="CDW49263.1"/>
    <property type="molecule type" value="Transcribed_RNA"/>
</dbReference>
<evidence type="ECO:0000256" key="1">
    <source>
        <dbReference type="SAM" id="MobiDB-lite"/>
    </source>
</evidence>
<dbReference type="AlphaFoldDB" id="A0A0K2VFG9"/>